<evidence type="ECO:0000313" key="2">
    <source>
        <dbReference type="Proteomes" id="UP000289738"/>
    </source>
</evidence>
<name>A0A445DTP2_ARAHY</name>
<dbReference type="Proteomes" id="UP000289738">
    <property type="component" value="Chromosome A03"/>
</dbReference>
<dbReference type="AlphaFoldDB" id="A0A445DTP2"/>
<protein>
    <submittedName>
        <fullName evidence="1">Uncharacterized protein</fullName>
    </submittedName>
</protein>
<keyword evidence="2" id="KW-1185">Reference proteome</keyword>
<comment type="caution">
    <text evidence="1">The sequence shown here is derived from an EMBL/GenBank/DDBJ whole genome shotgun (WGS) entry which is preliminary data.</text>
</comment>
<evidence type="ECO:0000313" key="1">
    <source>
        <dbReference type="EMBL" id="RYR66536.1"/>
    </source>
</evidence>
<reference evidence="1 2" key="1">
    <citation type="submission" date="2019-01" db="EMBL/GenBank/DDBJ databases">
        <title>Sequencing of cultivated peanut Arachis hypogaea provides insights into genome evolution and oil improvement.</title>
        <authorList>
            <person name="Chen X."/>
        </authorList>
    </citation>
    <scope>NUCLEOTIDE SEQUENCE [LARGE SCALE GENOMIC DNA]</scope>
    <source>
        <strain evidence="2">cv. Fuhuasheng</strain>
        <tissue evidence="1">Leaves</tissue>
    </source>
</reference>
<organism evidence="1 2">
    <name type="scientific">Arachis hypogaea</name>
    <name type="common">Peanut</name>
    <dbReference type="NCBI Taxonomy" id="3818"/>
    <lineage>
        <taxon>Eukaryota</taxon>
        <taxon>Viridiplantae</taxon>
        <taxon>Streptophyta</taxon>
        <taxon>Embryophyta</taxon>
        <taxon>Tracheophyta</taxon>
        <taxon>Spermatophyta</taxon>
        <taxon>Magnoliopsida</taxon>
        <taxon>eudicotyledons</taxon>
        <taxon>Gunneridae</taxon>
        <taxon>Pentapetalae</taxon>
        <taxon>rosids</taxon>
        <taxon>fabids</taxon>
        <taxon>Fabales</taxon>
        <taxon>Fabaceae</taxon>
        <taxon>Papilionoideae</taxon>
        <taxon>50 kb inversion clade</taxon>
        <taxon>dalbergioids sensu lato</taxon>
        <taxon>Dalbergieae</taxon>
        <taxon>Pterocarpus clade</taxon>
        <taxon>Arachis</taxon>
    </lineage>
</organism>
<gene>
    <name evidence="1" type="ORF">Ahy_A03g012548</name>
</gene>
<accession>A0A445DTP2</accession>
<dbReference type="EMBL" id="SDMP01000003">
    <property type="protein sequence ID" value="RYR66536.1"/>
    <property type="molecule type" value="Genomic_DNA"/>
</dbReference>
<sequence>MSEVRTSLDITDGVVPPEIAEAEASATVVCPLLCFAIVEWHQVDWFGGLQHIPTRPLNIDEMHSHNGRFG</sequence>
<proteinExistence type="predicted"/>